<protein>
    <submittedName>
        <fullName evidence="9">MFS transporter</fullName>
    </submittedName>
</protein>
<keyword evidence="5 7" id="KW-1133">Transmembrane helix</keyword>
<keyword evidence="4 7" id="KW-0812">Transmembrane</keyword>
<dbReference type="EMBL" id="JNVC02000003">
    <property type="protein sequence ID" value="KEZ53198.1"/>
    <property type="molecule type" value="Genomic_DNA"/>
</dbReference>
<evidence type="ECO:0000256" key="7">
    <source>
        <dbReference type="SAM" id="Phobius"/>
    </source>
</evidence>
<evidence type="ECO:0000256" key="3">
    <source>
        <dbReference type="ARBA" id="ARBA00022475"/>
    </source>
</evidence>
<dbReference type="AlphaFoldDB" id="A0A084H0T6"/>
<evidence type="ECO:0000313" key="9">
    <source>
        <dbReference type="EMBL" id="KEZ53198.1"/>
    </source>
</evidence>
<dbReference type="Gene3D" id="1.20.1250.20">
    <property type="entry name" value="MFS general substrate transporter like domains"/>
    <property type="match status" value="2"/>
</dbReference>
<keyword evidence="10" id="KW-1185">Reference proteome</keyword>
<dbReference type="InterPro" id="IPR024989">
    <property type="entry name" value="MFS_assoc_dom"/>
</dbReference>
<organism evidence="9 10">
    <name type="scientific">Metabacillus indicus</name>
    <name type="common">Bacillus indicus</name>
    <dbReference type="NCBI Taxonomy" id="246786"/>
    <lineage>
        <taxon>Bacteria</taxon>
        <taxon>Bacillati</taxon>
        <taxon>Bacillota</taxon>
        <taxon>Bacilli</taxon>
        <taxon>Bacillales</taxon>
        <taxon>Bacillaceae</taxon>
        <taxon>Metabacillus</taxon>
    </lineage>
</organism>
<evidence type="ECO:0000259" key="8">
    <source>
        <dbReference type="PROSITE" id="PS50850"/>
    </source>
</evidence>
<keyword evidence="6 7" id="KW-0472">Membrane</keyword>
<feature type="transmembrane region" description="Helical" evidence="7">
    <location>
        <begin position="164"/>
        <end position="185"/>
    </location>
</feature>
<evidence type="ECO:0000313" key="10">
    <source>
        <dbReference type="Proteomes" id="UP000028549"/>
    </source>
</evidence>
<proteinExistence type="predicted"/>
<dbReference type="GO" id="GO:0005886">
    <property type="term" value="C:plasma membrane"/>
    <property type="evidence" value="ECO:0007669"/>
    <property type="project" value="UniProtKB-SubCell"/>
</dbReference>
<evidence type="ECO:0000256" key="4">
    <source>
        <dbReference type="ARBA" id="ARBA00022692"/>
    </source>
</evidence>
<dbReference type="InterPro" id="IPR036259">
    <property type="entry name" value="MFS_trans_sf"/>
</dbReference>
<dbReference type="STRING" id="246786.GS18_0207825"/>
<feature type="transmembrane region" description="Helical" evidence="7">
    <location>
        <begin position="332"/>
        <end position="356"/>
    </location>
</feature>
<feature type="transmembrane region" description="Helical" evidence="7">
    <location>
        <begin position="272"/>
        <end position="291"/>
    </location>
</feature>
<accession>A0A084H0T6</accession>
<feature type="transmembrane region" description="Helical" evidence="7">
    <location>
        <begin position="362"/>
        <end position="382"/>
    </location>
</feature>
<feature type="transmembrane region" description="Helical" evidence="7">
    <location>
        <begin position="230"/>
        <end position="251"/>
    </location>
</feature>
<gene>
    <name evidence="9" type="ORF">GS18_0207825</name>
</gene>
<feature type="domain" description="Major facilitator superfamily (MFS) profile" evidence="8">
    <location>
        <begin position="12"/>
        <end position="387"/>
    </location>
</feature>
<dbReference type="PANTHER" id="PTHR23522">
    <property type="entry name" value="BLL5896 PROTEIN"/>
    <property type="match status" value="1"/>
</dbReference>
<feature type="transmembrane region" description="Helical" evidence="7">
    <location>
        <begin position="49"/>
        <end position="70"/>
    </location>
</feature>
<evidence type="ECO:0000256" key="2">
    <source>
        <dbReference type="ARBA" id="ARBA00022448"/>
    </source>
</evidence>
<comment type="caution">
    <text evidence="9">The sequence shown here is derived from an EMBL/GenBank/DDBJ whole genome shotgun (WGS) entry which is preliminary data.</text>
</comment>
<keyword evidence="3" id="KW-1003">Cell membrane</keyword>
<dbReference type="SUPFAM" id="SSF103473">
    <property type="entry name" value="MFS general substrate transporter"/>
    <property type="match status" value="1"/>
</dbReference>
<evidence type="ECO:0000256" key="5">
    <source>
        <dbReference type="ARBA" id="ARBA00022989"/>
    </source>
</evidence>
<feature type="transmembrane region" description="Helical" evidence="7">
    <location>
        <begin position="77"/>
        <end position="95"/>
    </location>
</feature>
<feature type="transmembrane region" description="Helical" evidence="7">
    <location>
        <begin position="12"/>
        <end position="37"/>
    </location>
</feature>
<feature type="transmembrane region" description="Helical" evidence="7">
    <location>
        <begin position="297"/>
        <end position="320"/>
    </location>
</feature>
<name>A0A084H0T6_METID</name>
<dbReference type="GO" id="GO:0015213">
    <property type="term" value="F:uridine transmembrane transporter activity"/>
    <property type="evidence" value="ECO:0007669"/>
    <property type="project" value="TreeGrafter"/>
</dbReference>
<comment type="subcellular location">
    <subcellularLocation>
        <location evidence="1">Cell membrane</location>
        <topology evidence="1">Multi-pass membrane protein</topology>
    </subcellularLocation>
</comment>
<dbReference type="Pfam" id="PF12832">
    <property type="entry name" value="MFS_1_like"/>
    <property type="match status" value="1"/>
</dbReference>
<keyword evidence="2" id="KW-0813">Transport</keyword>
<evidence type="ECO:0000256" key="6">
    <source>
        <dbReference type="ARBA" id="ARBA00023136"/>
    </source>
</evidence>
<dbReference type="PANTHER" id="PTHR23522:SF4">
    <property type="entry name" value="NUCLEOSIDE PERMEASE NUPG-RELATED"/>
    <property type="match status" value="1"/>
</dbReference>
<dbReference type="InterPro" id="IPR020846">
    <property type="entry name" value="MFS_dom"/>
</dbReference>
<dbReference type="Proteomes" id="UP000028549">
    <property type="component" value="Unassembled WGS sequence"/>
</dbReference>
<sequence length="392" mass="43073">MDYSLQREHRMTRVSFCSFYFLMFFAIGSLFPLLPVYLKDSVGLSGSQIGIIMSISPVVMILVQPLWGVLSDITQKPTVLLTVALTLAGLFGIIFSLLDGYFWLIVIALLLAVVQSALIPLSDSISMNYVHKTKTEYGSIRLWGAVGFAVAVMAVGQLSEHYSLHVIFYSFALVLFLAIFFAAQLPNESRTMQISIRDGIKELANVPRYFLFLFIAFLVLGPILANNIYFGIFVADLGGGLTGIGIAFLLAAGSEAPFMKFASSWIRRLGMMNILVMATCISCLRWFLYFFEPPLGVVYATTIAQGFSVGLFIPAALQYVRELAPVSVGATAISLYSSVGNGLGNWFCTFFGGLILEGYSILHVYLFFGTMSLIALVILCVMKLNQKRAVPV</sequence>
<reference evidence="9 10" key="1">
    <citation type="journal article" date="2005" name="Int. J. Syst. Evol. Microbiol.">
        <title>Bacillus cibi sp. nov., isolated from jeotgal, a traditional Korean fermented seafood.</title>
        <authorList>
            <person name="Yoon J.H."/>
            <person name="Lee C.H."/>
            <person name="Oh T.K."/>
        </authorList>
    </citation>
    <scope>NUCLEOTIDE SEQUENCE [LARGE SCALE GENOMIC DNA]</scope>
    <source>
        <strain evidence="9 10">DSM 16189</strain>
    </source>
</reference>
<feature type="transmembrane region" description="Helical" evidence="7">
    <location>
        <begin position="140"/>
        <end position="158"/>
    </location>
</feature>
<feature type="transmembrane region" description="Helical" evidence="7">
    <location>
        <begin position="206"/>
        <end position="224"/>
    </location>
</feature>
<dbReference type="PROSITE" id="PS50850">
    <property type="entry name" value="MFS"/>
    <property type="match status" value="1"/>
</dbReference>
<dbReference type="GO" id="GO:0015212">
    <property type="term" value="F:cytidine transmembrane transporter activity"/>
    <property type="evidence" value="ECO:0007669"/>
    <property type="project" value="TreeGrafter"/>
</dbReference>
<feature type="transmembrane region" description="Helical" evidence="7">
    <location>
        <begin position="101"/>
        <end position="119"/>
    </location>
</feature>
<evidence type="ECO:0000256" key="1">
    <source>
        <dbReference type="ARBA" id="ARBA00004651"/>
    </source>
</evidence>